<keyword evidence="3 6" id="KW-0812">Transmembrane</keyword>
<dbReference type="RefSeq" id="WP_166849272.1">
    <property type="nucleotide sequence ID" value="NZ_JAAONY010000001.1"/>
</dbReference>
<dbReference type="EMBL" id="JACHHT010000001">
    <property type="protein sequence ID" value="MBB6521160.1"/>
    <property type="molecule type" value="Genomic_DNA"/>
</dbReference>
<feature type="transmembrane region" description="Helical" evidence="6">
    <location>
        <begin position="178"/>
        <end position="197"/>
    </location>
</feature>
<proteinExistence type="inferred from homology"/>
<name>A0A7X0MVI9_9GAMM</name>
<comment type="subcellular location">
    <subcellularLocation>
        <location evidence="1">Membrane</location>
        <topology evidence="1">Multi-pass membrane protein</topology>
    </subcellularLocation>
</comment>
<accession>A0A7X0MVI9</accession>
<keyword evidence="9" id="KW-1185">Reference proteome</keyword>
<organism evidence="8 9">
    <name type="scientific">Pseudoteredinibacter isoporae</name>
    <dbReference type="NCBI Taxonomy" id="570281"/>
    <lineage>
        <taxon>Bacteria</taxon>
        <taxon>Pseudomonadati</taxon>
        <taxon>Pseudomonadota</taxon>
        <taxon>Gammaproteobacteria</taxon>
        <taxon>Cellvibrionales</taxon>
        <taxon>Cellvibrionaceae</taxon>
        <taxon>Pseudoteredinibacter</taxon>
    </lineage>
</organism>
<evidence type="ECO:0000256" key="2">
    <source>
        <dbReference type="ARBA" id="ARBA00007362"/>
    </source>
</evidence>
<protein>
    <submittedName>
        <fullName evidence="8">Drug/metabolite transporter (DMT)-like permease</fullName>
    </submittedName>
</protein>
<dbReference type="InterPro" id="IPR037185">
    <property type="entry name" value="EmrE-like"/>
</dbReference>
<feature type="transmembrane region" description="Helical" evidence="6">
    <location>
        <begin position="121"/>
        <end position="139"/>
    </location>
</feature>
<feature type="transmembrane region" description="Helical" evidence="6">
    <location>
        <begin position="145"/>
        <end position="166"/>
    </location>
</feature>
<dbReference type="PANTHER" id="PTHR32322">
    <property type="entry name" value="INNER MEMBRANE TRANSPORTER"/>
    <property type="match status" value="1"/>
</dbReference>
<dbReference type="Proteomes" id="UP000528457">
    <property type="component" value="Unassembled WGS sequence"/>
</dbReference>
<feature type="domain" description="EamA" evidence="7">
    <location>
        <begin position="5"/>
        <end position="135"/>
    </location>
</feature>
<evidence type="ECO:0000256" key="5">
    <source>
        <dbReference type="ARBA" id="ARBA00023136"/>
    </source>
</evidence>
<reference evidence="8 9" key="1">
    <citation type="submission" date="2020-08" db="EMBL/GenBank/DDBJ databases">
        <title>Genomic Encyclopedia of Type Strains, Phase IV (KMG-IV): sequencing the most valuable type-strain genomes for metagenomic binning, comparative biology and taxonomic classification.</title>
        <authorList>
            <person name="Goeker M."/>
        </authorList>
    </citation>
    <scope>NUCLEOTIDE SEQUENCE [LARGE SCALE GENOMIC DNA]</scope>
    <source>
        <strain evidence="8 9">DSM 22368</strain>
    </source>
</reference>
<feature type="transmembrane region" description="Helical" evidence="6">
    <location>
        <begin position="238"/>
        <end position="259"/>
    </location>
</feature>
<dbReference type="AlphaFoldDB" id="A0A7X0MVI9"/>
<evidence type="ECO:0000313" key="8">
    <source>
        <dbReference type="EMBL" id="MBB6521160.1"/>
    </source>
</evidence>
<feature type="domain" description="EamA" evidence="7">
    <location>
        <begin position="147"/>
        <end position="280"/>
    </location>
</feature>
<evidence type="ECO:0000313" key="9">
    <source>
        <dbReference type="Proteomes" id="UP000528457"/>
    </source>
</evidence>
<dbReference type="InterPro" id="IPR000620">
    <property type="entry name" value="EamA_dom"/>
</dbReference>
<keyword evidence="5 6" id="KW-0472">Membrane</keyword>
<feature type="transmembrane region" description="Helical" evidence="6">
    <location>
        <begin position="28"/>
        <end position="51"/>
    </location>
</feature>
<comment type="similarity">
    <text evidence="2">Belongs to the EamA transporter family.</text>
</comment>
<feature type="transmembrane region" description="Helical" evidence="6">
    <location>
        <begin position="63"/>
        <end position="84"/>
    </location>
</feature>
<keyword evidence="4 6" id="KW-1133">Transmembrane helix</keyword>
<sequence>MKIPIVFALVVLLWGSTPLGIRLSNESFSFTAAVMLRMGIALPLAMAVLWWQGKPLVQDRSDWKVYGAAAMGIFPALPLVYWAAQYISSGLISVLFGLTPFITGLMTLLILRTNPFDWQKVLGLILALLGLVIIFQGQLQFGPSAIKGIVAVLMSSTIFALSSVCLQRFASNIEPMRQTAGALLLSFPALFLVWLFTDGTLAQDISWRSGGAVVYLAVCGSLLGFPAYFYLLKHMSAATISLNTLMTPAVALMLGALILDESLEASLLIGAGTILLSLAFYQGLLGRLLRKLMSPMLSTK</sequence>
<evidence type="ECO:0000256" key="4">
    <source>
        <dbReference type="ARBA" id="ARBA00022989"/>
    </source>
</evidence>
<dbReference type="InParanoid" id="A0A7X0MVI9"/>
<gene>
    <name evidence="8" type="ORF">HNR48_001438</name>
</gene>
<dbReference type="InterPro" id="IPR050638">
    <property type="entry name" value="AA-Vitamin_Transporters"/>
</dbReference>
<dbReference type="SUPFAM" id="SSF103481">
    <property type="entry name" value="Multidrug resistance efflux transporter EmrE"/>
    <property type="match status" value="2"/>
</dbReference>
<evidence type="ECO:0000256" key="6">
    <source>
        <dbReference type="SAM" id="Phobius"/>
    </source>
</evidence>
<dbReference type="GO" id="GO:0016020">
    <property type="term" value="C:membrane"/>
    <property type="evidence" value="ECO:0007669"/>
    <property type="project" value="UniProtKB-SubCell"/>
</dbReference>
<dbReference type="Pfam" id="PF00892">
    <property type="entry name" value="EamA"/>
    <property type="match status" value="2"/>
</dbReference>
<evidence type="ECO:0000256" key="1">
    <source>
        <dbReference type="ARBA" id="ARBA00004141"/>
    </source>
</evidence>
<feature type="transmembrane region" description="Helical" evidence="6">
    <location>
        <begin position="212"/>
        <end position="231"/>
    </location>
</feature>
<feature type="transmembrane region" description="Helical" evidence="6">
    <location>
        <begin position="265"/>
        <end position="286"/>
    </location>
</feature>
<evidence type="ECO:0000259" key="7">
    <source>
        <dbReference type="Pfam" id="PF00892"/>
    </source>
</evidence>
<dbReference type="PANTHER" id="PTHR32322:SF2">
    <property type="entry name" value="EAMA DOMAIN-CONTAINING PROTEIN"/>
    <property type="match status" value="1"/>
</dbReference>
<comment type="caution">
    <text evidence="8">The sequence shown here is derived from an EMBL/GenBank/DDBJ whole genome shotgun (WGS) entry which is preliminary data.</text>
</comment>
<evidence type="ECO:0000256" key="3">
    <source>
        <dbReference type="ARBA" id="ARBA00022692"/>
    </source>
</evidence>
<feature type="transmembrane region" description="Helical" evidence="6">
    <location>
        <begin position="90"/>
        <end position="109"/>
    </location>
</feature>